<keyword evidence="4 7" id="KW-0547">Nucleotide-binding</keyword>
<protein>
    <recommendedName>
        <fullName evidence="7">tRNA(Ile)-lysidine synthase</fullName>
        <ecNumber evidence="7">6.3.4.19</ecNumber>
    </recommendedName>
    <alternativeName>
        <fullName evidence="7">tRNA(Ile)-2-lysyl-cytidine synthase</fullName>
    </alternativeName>
    <alternativeName>
        <fullName evidence="7">tRNA(Ile)-lysidine synthetase</fullName>
    </alternativeName>
</protein>
<dbReference type="InterPro" id="IPR012795">
    <property type="entry name" value="tRNA_Ile_lys_synt_N"/>
</dbReference>
<comment type="subcellular location">
    <subcellularLocation>
        <location evidence="7">Cytoplasm</location>
    </subcellularLocation>
</comment>
<comment type="similarity">
    <text evidence="7">Belongs to the tRNA(Ile)-lysidine synthase family.</text>
</comment>
<evidence type="ECO:0000256" key="1">
    <source>
        <dbReference type="ARBA" id="ARBA00022490"/>
    </source>
</evidence>
<comment type="caution">
    <text evidence="10">The sequence shown here is derived from an EMBL/GenBank/DDBJ whole genome shotgun (WGS) entry which is preliminary data.</text>
</comment>
<dbReference type="GO" id="GO:0005737">
    <property type="term" value="C:cytoplasm"/>
    <property type="evidence" value="ECO:0007669"/>
    <property type="project" value="UniProtKB-SubCell"/>
</dbReference>
<organism evidence="10 11">
    <name type="scientific">Aeromicrobium terrae</name>
    <dbReference type="NCBI Taxonomy" id="2498846"/>
    <lineage>
        <taxon>Bacteria</taxon>
        <taxon>Bacillati</taxon>
        <taxon>Actinomycetota</taxon>
        <taxon>Actinomycetes</taxon>
        <taxon>Propionibacteriales</taxon>
        <taxon>Nocardioidaceae</taxon>
        <taxon>Aeromicrobium</taxon>
    </lineage>
</organism>
<dbReference type="EMBL" id="VDUX01000005">
    <property type="protein sequence ID" value="TXL57910.1"/>
    <property type="molecule type" value="Genomic_DNA"/>
</dbReference>
<evidence type="ECO:0000256" key="4">
    <source>
        <dbReference type="ARBA" id="ARBA00022741"/>
    </source>
</evidence>
<dbReference type="InterPro" id="IPR015262">
    <property type="entry name" value="tRNA_Ile_lys_synt_subst-bd"/>
</dbReference>
<dbReference type="NCBIfam" id="TIGR02432">
    <property type="entry name" value="lysidine_TilS_N"/>
    <property type="match status" value="1"/>
</dbReference>
<evidence type="ECO:0000313" key="10">
    <source>
        <dbReference type="EMBL" id="TXL57910.1"/>
    </source>
</evidence>
<dbReference type="InterPro" id="IPR014729">
    <property type="entry name" value="Rossmann-like_a/b/a_fold"/>
</dbReference>
<dbReference type="InterPro" id="IPR012094">
    <property type="entry name" value="tRNA_Ile_lys_synt"/>
</dbReference>
<dbReference type="SUPFAM" id="SSF52402">
    <property type="entry name" value="Adenine nucleotide alpha hydrolases-like"/>
    <property type="match status" value="1"/>
</dbReference>
<evidence type="ECO:0000256" key="2">
    <source>
        <dbReference type="ARBA" id="ARBA00022598"/>
    </source>
</evidence>
<dbReference type="InterPro" id="IPR011063">
    <property type="entry name" value="TilS/TtcA_N"/>
</dbReference>
<comment type="domain">
    <text evidence="7">The N-terminal region contains the highly conserved SGGXDS motif, predicted to be a P-loop motif involved in ATP binding.</text>
</comment>
<dbReference type="AlphaFoldDB" id="A0A5C8NH00"/>
<keyword evidence="5 7" id="KW-0067">ATP-binding</keyword>
<gene>
    <name evidence="7 10" type="primary">tilS</name>
    <name evidence="10" type="ORF">FHP06_11255</name>
</gene>
<feature type="domain" description="tRNA(Ile)-lysidine/2-thiocytidine synthase N-terminal" evidence="8">
    <location>
        <begin position="31"/>
        <end position="200"/>
    </location>
</feature>
<dbReference type="Proteomes" id="UP000321571">
    <property type="component" value="Unassembled WGS sequence"/>
</dbReference>
<evidence type="ECO:0000313" key="11">
    <source>
        <dbReference type="Proteomes" id="UP000321571"/>
    </source>
</evidence>
<keyword evidence="1 7" id="KW-0963">Cytoplasm</keyword>
<name>A0A5C8NH00_9ACTN</name>
<proteinExistence type="inferred from homology"/>
<sequence length="314" mass="33231">MMGPRLDPAVAEGRRAVLAALTDLEPGARVEVALSGGADSLALAACLAFLAPREGWLAGAVVVDHALQDGSAVVAEKAAAQARELGLEAEVVRVDVGTDGGPEAAARDARYGVLRTRQAEAVLLGHTLDDQAETVLLGLGRGSGPRSLAGMPERDGLVRRPFLGLRRADTERICTASGLTWWTDPHNTDPSFRRSRLRHEALPLLEDVLGGGVAEALARTAEQLRQDTDLLDALAADVAEPHDVETLAALPPALRSRVLRRLALDAGADASELAAVHLRELDRLITDWHGQQRVELPGRVSAARVDGALRFATS</sequence>
<feature type="domain" description="tRNA(Ile)-lysidine synthase substrate-binding" evidence="9">
    <location>
        <begin position="243"/>
        <end position="309"/>
    </location>
</feature>
<keyword evidence="11" id="KW-1185">Reference proteome</keyword>
<dbReference type="GO" id="GO:0006400">
    <property type="term" value="P:tRNA modification"/>
    <property type="evidence" value="ECO:0007669"/>
    <property type="project" value="UniProtKB-UniRule"/>
</dbReference>
<comment type="function">
    <text evidence="7">Ligates lysine onto the cytidine present at position 34 of the AUA codon-specific tRNA(Ile) that contains the anticodon CAU, in an ATP-dependent manner. Cytidine is converted to lysidine, thus changing the amino acid specificity of the tRNA from methionine to isoleucine.</text>
</comment>
<accession>A0A5C8NH00</accession>
<dbReference type="Pfam" id="PF01171">
    <property type="entry name" value="ATP_bind_3"/>
    <property type="match status" value="1"/>
</dbReference>
<evidence type="ECO:0000259" key="9">
    <source>
        <dbReference type="Pfam" id="PF09179"/>
    </source>
</evidence>
<keyword evidence="2 7" id="KW-0436">Ligase</keyword>
<evidence type="ECO:0000256" key="3">
    <source>
        <dbReference type="ARBA" id="ARBA00022694"/>
    </source>
</evidence>
<dbReference type="Pfam" id="PF09179">
    <property type="entry name" value="TilS"/>
    <property type="match status" value="1"/>
</dbReference>
<evidence type="ECO:0000256" key="5">
    <source>
        <dbReference type="ARBA" id="ARBA00022840"/>
    </source>
</evidence>
<dbReference type="PANTHER" id="PTHR43033">
    <property type="entry name" value="TRNA(ILE)-LYSIDINE SYNTHASE-RELATED"/>
    <property type="match status" value="1"/>
</dbReference>
<evidence type="ECO:0000256" key="6">
    <source>
        <dbReference type="ARBA" id="ARBA00048539"/>
    </source>
</evidence>
<feature type="binding site" evidence="7">
    <location>
        <begin position="35"/>
        <end position="40"/>
    </location>
    <ligand>
        <name>ATP</name>
        <dbReference type="ChEBI" id="CHEBI:30616"/>
    </ligand>
</feature>
<dbReference type="HAMAP" id="MF_01161">
    <property type="entry name" value="tRNA_Ile_lys_synt"/>
    <property type="match status" value="1"/>
</dbReference>
<dbReference type="Gene3D" id="1.20.59.20">
    <property type="match status" value="1"/>
</dbReference>
<dbReference type="PANTHER" id="PTHR43033:SF1">
    <property type="entry name" value="TRNA(ILE)-LYSIDINE SYNTHASE-RELATED"/>
    <property type="match status" value="1"/>
</dbReference>
<evidence type="ECO:0000259" key="8">
    <source>
        <dbReference type="Pfam" id="PF01171"/>
    </source>
</evidence>
<dbReference type="EC" id="6.3.4.19" evidence="7"/>
<reference evidence="10 11" key="1">
    <citation type="submission" date="2019-06" db="EMBL/GenBank/DDBJ databases">
        <title>Aeromicrobium sp. nov., isolated from a maize field.</title>
        <authorList>
            <person name="Lin S.-Y."/>
            <person name="Tsai C.-F."/>
            <person name="Young C.-C."/>
        </authorList>
    </citation>
    <scope>NUCLEOTIDE SEQUENCE [LARGE SCALE GENOMIC DNA]</scope>
    <source>
        <strain evidence="10 11">CC-CFT486</strain>
    </source>
</reference>
<dbReference type="GO" id="GO:0005524">
    <property type="term" value="F:ATP binding"/>
    <property type="evidence" value="ECO:0007669"/>
    <property type="project" value="UniProtKB-UniRule"/>
</dbReference>
<keyword evidence="3 7" id="KW-0819">tRNA processing</keyword>
<dbReference type="CDD" id="cd01992">
    <property type="entry name" value="TilS_N"/>
    <property type="match status" value="1"/>
</dbReference>
<dbReference type="OrthoDB" id="5244702at2"/>
<dbReference type="SUPFAM" id="SSF82829">
    <property type="entry name" value="MesJ substrate recognition domain-like"/>
    <property type="match status" value="1"/>
</dbReference>
<comment type="catalytic activity">
    <reaction evidence="6 7">
        <text>cytidine(34) in tRNA(Ile2) + L-lysine + ATP = lysidine(34) in tRNA(Ile2) + AMP + diphosphate + H(+)</text>
        <dbReference type="Rhea" id="RHEA:43744"/>
        <dbReference type="Rhea" id="RHEA-COMP:10625"/>
        <dbReference type="Rhea" id="RHEA-COMP:10670"/>
        <dbReference type="ChEBI" id="CHEBI:15378"/>
        <dbReference type="ChEBI" id="CHEBI:30616"/>
        <dbReference type="ChEBI" id="CHEBI:32551"/>
        <dbReference type="ChEBI" id="CHEBI:33019"/>
        <dbReference type="ChEBI" id="CHEBI:82748"/>
        <dbReference type="ChEBI" id="CHEBI:83665"/>
        <dbReference type="ChEBI" id="CHEBI:456215"/>
        <dbReference type="EC" id="6.3.4.19"/>
    </reaction>
</comment>
<dbReference type="GO" id="GO:0032267">
    <property type="term" value="F:tRNA(Ile)-lysidine synthase activity"/>
    <property type="evidence" value="ECO:0007669"/>
    <property type="project" value="UniProtKB-EC"/>
</dbReference>
<evidence type="ECO:0000256" key="7">
    <source>
        <dbReference type="HAMAP-Rule" id="MF_01161"/>
    </source>
</evidence>
<dbReference type="Gene3D" id="3.40.50.620">
    <property type="entry name" value="HUPs"/>
    <property type="match status" value="1"/>
</dbReference>